<proteinExistence type="predicted"/>
<organism evidence="1 2">
    <name type="scientific">Metabacillus arenae</name>
    <dbReference type="NCBI Taxonomy" id="2771434"/>
    <lineage>
        <taxon>Bacteria</taxon>
        <taxon>Bacillati</taxon>
        <taxon>Bacillota</taxon>
        <taxon>Bacilli</taxon>
        <taxon>Bacillales</taxon>
        <taxon>Bacillaceae</taxon>
        <taxon>Metabacillus</taxon>
    </lineage>
</organism>
<accession>A0A926NHL6</accession>
<dbReference type="Gene3D" id="2.60.34.30">
    <property type="entry name" value="Competence, DNA-entry nuclease inhibitor, ComJ"/>
    <property type="match status" value="1"/>
</dbReference>
<dbReference type="RefSeq" id="WP_191158330.1">
    <property type="nucleotide sequence ID" value="NZ_JACXAI010000012.1"/>
</dbReference>
<keyword evidence="2" id="KW-1185">Reference proteome</keyword>
<dbReference type="Proteomes" id="UP000626844">
    <property type="component" value="Unassembled WGS sequence"/>
</dbReference>
<evidence type="ECO:0000313" key="1">
    <source>
        <dbReference type="EMBL" id="MBD1380728.1"/>
    </source>
</evidence>
<comment type="caution">
    <text evidence="1">The sequence shown here is derived from an EMBL/GenBank/DDBJ whole genome shotgun (WGS) entry which is preliminary data.</text>
</comment>
<gene>
    <name evidence="1" type="ORF">IC621_10850</name>
</gene>
<name>A0A926NHL6_9BACI</name>
<dbReference type="Pfam" id="PF11033">
    <property type="entry name" value="ComJ"/>
    <property type="match status" value="1"/>
</dbReference>
<protein>
    <submittedName>
        <fullName evidence="1">DNA-entry nuclease</fullName>
    </submittedName>
</protein>
<reference evidence="1" key="1">
    <citation type="submission" date="2020-09" db="EMBL/GenBank/DDBJ databases">
        <title>A novel bacterium of genus Bacillus, isolated from South China Sea.</title>
        <authorList>
            <person name="Huang H."/>
            <person name="Mo K."/>
            <person name="Hu Y."/>
        </authorList>
    </citation>
    <scope>NUCLEOTIDE SEQUENCE</scope>
    <source>
        <strain evidence="1">IB182487</strain>
    </source>
</reference>
<dbReference type="InterPro" id="IPR020354">
    <property type="entry name" value="Competence_nuclease_inhibitor"/>
</dbReference>
<dbReference type="InterPro" id="IPR038691">
    <property type="entry name" value="ComJ_sf"/>
</dbReference>
<sequence>MKKWDPQELMMSYHQFTVYEKGRKKPHHDWTDEAIKRGFIGDETSISFEAISNHKALIEVWLNVPEQVADAKRKLTVPFQVRNNGVEIKSILSNKLTFDLPNGNYSLTCFISTFEKNDSLNEYPEKYILNFLPSQ</sequence>
<evidence type="ECO:0000313" key="2">
    <source>
        <dbReference type="Proteomes" id="UP000626844"/>
    </source>
</evidence>
<dbReference type="EMBL" id="JACXAI010000012">
    <property type="protein sequence ID" value="MBD1380728.1"/>
    <property type="molecule type" value="Genomic_DNA"/>
</dbReference>
<dbReference type="AlphaFoldDB" id="A0A926NHL6"/>